<evidence type="ECO:0000313" key="4">
    <source>
        <dbReference type="Proteomes" id="UP000018291"/>
    </source>
</evidence>
<name>R4YW09_9ACTN</name>
<dbReference type="InterPro" id="IPR004477">
    <property type="entry name" value="ComEC_N"/>
</dbReference>
<keyword evidence="4" id="KW-1185">Reference proteome</keyword>
<dbReference type="STRING" id="1229780.BN381_10274"/>
<feature type="transmembrane region" description="Helical" evidence="1">
    <location>
        <begin position="119"/>
        <end position="138"/>
    </location>
</feature>
<dbReference type="eggNOG" id="COG0658">
    <property type="taxonomic scope" value="Bacteria"/>
</dbReference>
<accession>R4YW09</accession>
<comment type="caution">
    <text evidence="3">The sequence shown here is derived from an EMBL/GenBank/DDBJ whole genome shotgun (WGS) entry which is preliminary data.</text>
</comment>
<dbReference type="HOGENOM" id="CLU_820588_0_0_11"/>
<dbReference type="Proteomes" id="UP000018291">
    <property type="component" value="Unassembled WGS sequence"/>
</dbReference>
<feature type="domain" description="ComEC/Rec2-related protein" evidence="2">
    <location>
        <begin position="2"/>
        <end position="222"/>
    </location>
</feature>
<sequence length="338" mass="34418">MALMLVLCAPLITRVPVGRRWMMVTAVVGWFVVLVRPDPSVLRAGAAALVAAVAARRGHLVDASTVLAGALTAVVLVDPLVVGSLGFWLSAAATLGLVVGLGDRRGSDVNPVAVARATLAAQVGVAPVLAAAGLAVPLASFPANILAGAPAGFLTLWGMTVGLVAGTLPGPVATAARLPVAMAAWWVDGVARSAALLPLGRVTPTETYALMALGLATWMVWGHWEGRSRAVVASKVLWAPLVVAALWAGRPIAPTSGAVPGGCLLVDERGTVLVLERAPPSDRRLLAALADVEVRRIDVLAVTPGGLRLAATVVQVRDALPVGVVTDRAVTPGCEVLS</sequence>
<proteinExistence type="predicted"/>
<evidence type="ECO:0000259" key="2">
    <source>
        <dbReference type="Pfam" id="PF03772"/>
    </source>
</evidence>
<reference evidence="3 4" key="1">
    <citation type="journal article" date="2013" name="ISME J.">
        <title>Metabolic model for the filamentous 'Candidatus Microthrix parvicella' based on genomic and metagenomic analyses.</title>
        <authorList>
            <person name="Jon McIlroy S."/>
            <person name="Kristiansen R."/>
            <person name="Albertsen M."/>
            <person name="Michael Karst S."/>
            <person name="Rossetti S."/>
            <person name="Lund Nielsen J."/>
            <person name="Tandoi V."/>
            <person name="James Seviour R."/>
            <person name="Nielsen P.H."/>
        </authorList>
    </citation>
    <scope>NUCLEOTIDE SEQUENCE [LARGE SCALE GENOMIC DNA]</scope>
    <source>
        <strain evidence="3 4">RN1</strain>
    </source>
</reference>
<organism evidence="3 4">
    <name type="scientific">Candidatus Neomicrothrix parvicella RN1</name>
    <dbReference type="NCBI Taxonomy" id="1229780"/>
    <lineage>
        <taxon>Bacteria</taxon>
        <taxon>Bacillati</taxon>
        <taxon>Actinomycetota</taxon>
        <taxon>Acidimicrobiia</taxon>
        <taxon>Acidimicrobiales</taxon>
        <taxon>Microthrixaceae</taxon>
        <taxon>Candidatus Neomicrothrix</taxon>
    </lineage>
</organism>
<keyword evidence="1" id="KW-0472">Membrane</keyword>
<dbReference type="NCBIfam" id="TIGR00360">
    <property type="entry name" value="ComEC_N-term"/>
    <property type="match status" value="1"/>
</dbReference>
<keyword evidence="1" id="KW-1133">Transmembrane helix</keyword>
<feature type="transmembrane region" description="Helical" evidence="1">
    <location>
        <begin position="30"/>
        <end position="54"/>
    </location>
</feature>
<dbReference type="Pfam" id="PF03772">
    <property type="entry name" value="Competence"/>
    <property type="match status" value="1"/>
</dbReference>
<evidence type="ECO:0000256" key="1">
    <source>
        <dbReference type="SAM" id="Phobius"/>
    </source>
</evidence>
<dbReference type="AlphaFoldDB" id="R4YW09"/>
<feature type="transmembrane region" description="Helical" evidence="1">
    <location>
        <begin position="66"/>
        <end position="99"/>
    </location>
</feature>
<protein>
    <recommendedName>
        <fullName evidence="2">ComEC/Rec2-related protein domain-containing protein</fullName>
    </recommendedName>
</protein>
<evidence type="ECO:0000313" key="3">
    <source>
        <dbReference type="EMBL" id="CCM62043.1"/>
    </source>
</evidence>
<gene>
    <name evidence="3" type="ORF">BN381_10274</name>
</gene>
<keyword evidence="1" id="KW-0812">Transmembrane</keyword>
<dbReference type="EMBL" id="CANL01000001">
    <property type="protein sequence ID" value="CCM62043.1"/>
    <property type="molecule type" value="Genomic_DNA"/>
</dbReference>
<feature type="transmembrane region" description="Helical" evidence="1">
    <location>
        <begin position="145"/>
        <end position="168"/>
    </location>
</feature>